<evidence type="ECO:0000256" key="2">
    <source>
        <dbReference type="SAM" id="Phobius"/>
    </source>
</evidence>
<dbReference type="Proteomes" id="UP001190825">
    <property type="component" value="Unassembled WGS sequence"/>
</dbReference>
<dbReference type="RefSeq" id="WP_101778217.1">
    <property type="nucleotide sequence ID" value="NZ_NBUC01000065.1"/>
</dbReference>
<keyword evidence="2" id="KW-1133">Transmembrane helix</keyword>
<accession>A0ABX4TPQ3</accession>
<gene>
    <name evidence="3" type="ORF">BMJ33_11640</name>
</gene>
<evidence type="ECO:0000256" key="1">
    <source>
        <dbReference type="SAM" id="MobiDB-lite"/>
    </source>
</evidence>
<keyword evidence="2" id="KW-0472">Membrane</keyword>
<feature type="transmembrane region" description="Helical" evidence="2">
    <location>
        <begin position="92"/>
        <end position="125"/>
    </location>
</feature>
<keyword evidence="4" id="KW-1185">Reference proteome</keyword>
<sequence length="245" mass="26182">MTMIDVRLHGVLAERYGPEHQFAINSPREAIAALEANYPGFRRDFLAVKNYALICDGDWRDEEYCPDVANAPVAKEIDICPVIEGRIDPVSWIAAGITAISGGAITGVAATVIAGGITLGLLLGASLLLSPKPKRPTGDDGNKNENYIFSGPENVTEQGVAVPLIYGRCFVGSVVISAGLEVADDVTTETGNSWVWNQMAAAAGLLDMSFDDPSMARAALVQEPPAEPEKTYPPGRSPRWWPENA</sequence>
<comment type="caution">
    <text evidence="3">The sequence shown here is derived from an EMBL/GenBank/DDBJ whole genome shotgun (WGS) entry which is preliminary data.</text>
</comment>
<dbReference type="EMBL" id="NBUC01000065">
    <property type="protein sequence ID" value="PLU04513.1"/>
    <property type="molecule type" value="Genomic_DNA"/>
</dbReference>
<name>A0ABX4TPQ3_9HYPH</name>
<evidence type="ECO:0000313" key="3">
    <source>
        <dbReference type="EMBL" id="PLU04513.1"/>
    </source>
</evidence>
<protein>
    <submittedName>
        <fullName evidence="3">Phage tail protein</fullName>
    </submittedName>
</protein>
<organism evidence="3 4">
    <name type="scientific">Sinorhizobium medicae</name>
    <dbReference type="NCBI Taxonomy" id="110321"/>
    <lineage>
        <taxon>Bacteria</taxon>
        <taxon>Pseudomonadati</taxon>
        <taxon>Pseudomonadota</taxon>
        <taxon>Alphaproteobacteria</taxon>
        <taxon>Hyphomicrobiales</taxon>
        <taxon>Rhizobiaceae</taxon>
        <taxon>Sinorhizobium/Ensifer group</taxon>
        <taxon>Sinorhizobium</taxon>
    </lineage>
</organism>
<proteinExistence type="predicted"/>
<keyword evidence="2" id="KW-0812">Transmembrane</keyword>
<feature type="region of interest" description="Disordered" evidence="1">
    <location>
        <begin position="222"/>
        <end position="245"/>
    </location>
</feature>
<reference evidence="3 4" key="1">
    <citation type="journal article" date="2018" name="FEMS Microbiol. Ecol.">
        <title>Co-invading symbiotic mutualists of Medicago polymorpha retain high ancestral diversity and contain diverse accessory genomes.</title>
        <authorList>
            <person name="Porter S.S."/>
            <person name="Faber-Hammond J.J."/>
            <person name="Friesen M.L."/>
        </authorList>
    </citation>
    <scope>NUCLEOTIDE SEQUENCE [LARGE SCALE GENOMIC DNA]</scope>
    <source>
        <strain evidence="3 4">Str16</strain>
    </source>
</reference>
<evidence type="ECO:0000313" key="4">
    <source>
        <dbReference type="Proteomes" id="UP001190825"/>
    </source>
</evidence>